<evidence type="ECO:0000256" key="6">
    <source>
        <dbReference type="ARBA" id="ARBA00022592"/>
    </source>
</evidence>
<dbReference type="SUPFAM" id="SSF53850">
    <property type="entry name" value="Periplasmic binding protein-like II"/>
    <property type="match status" value="1"/>
</dbReference>
<sequence>MRHAALALLWLPALACAQSGTITGAGSSAASLVYQTWGDRFAAQSHIGLDYAPVGSSAGLKRIIARDVGFGASDVAPDEATLRDNDLVLLPTVVTGAVPVVNLPAAVAGALRLDGPVLARLYMREITRWNDPAIARLNPGLALPDLPVTLVVRGDGSGTTYNFTDYLAKVSDAWRERFGVGKRIDWASGSVPAKGSSGVVAAVQASAGALGYVDYTYVLKHHLAAVRMKNRDGRFVAADLGSFRAALAASPWQSRGEFGTTLTEQPGADSWPITMGTFVLLPRRVADPAQGAALVRFFTWSFMHGDELAATAHFVRLPDAVQAKAYRALAQVTDAEGTPLAFGALAQ</sequence>
<evidence type="ECO:0000313" key="11">
    <source>
        <dbReference type="EMBL" id="QID19788.1"/>
    </source>
</evidence>
<keyword evidence="12" id="KW-1185">Reference proteome</keyword>
<keyword evidence="5 7" id="KW-0813">Transport</keyword>
<comment type="function">
    <text evidence="1 7">Part of the ABC transporter complex PstSACB involved in phosphate import.</text>
</comment>
<keyword evidence="9" id="KW-0732">Signal</keyword>
<organism evidence="11 12">
    <name type="scientific">Nitrogeniibacter mangrovi</name>
    <dbReference type="NCBI Taxonomy" id="2016596"/>
    <lineage>
        <taxon>Bacteria</taxon>
        <taxon>Pseudomonadati</taxon>
        <taxon>Pseudomonadota</taxon>
        <taxon>Betaproteobacteria</taxon>
        <taxon>Rhodocyclales</taxon>
        <taxon>Zoogloeaceae</taxon>
        <taxon>Nitrogeniibacter</taxon>
    </lineage>
</organism>
<feature type="domain" description="PBP" evidence="10">
    <location>
        <begin position="18"/>
        <end position="236"/>
    </location>
</feature>
<dbReference type="AlphaFoldDB" id="A0A6C1BAR1"/>
<evidence type="ECO:0000256" key="5">
    <source>
        <dbReference type="ARBA" id="ARBA00022448"/>
    </source>
</evidence>
<dbReference type="EMBL" id="CP048836">
    <property type="protein sequence ID" value="QID19788.1"/>
    <property type="molecule type" value="Genomic_DNA"/>
</dbReference>
<feature type="binding site" evidence="8">
    <location>
        <begin position="157"/>
        <end position="159"/>
    </location>
    <ligand>
        <name>phosphate</name>
        <dbReference type="ChEBI" id="CHEBI:43474"/>
    </ligand>
</feature>
<evidence type="ECO:0000313" key="12">
    <source>
        <dbReference type="Proteomes" id="UP000501991"/>
    </source>
</evidence>
<evidence type="ECO:0000256" key="2">
    <source>
        <dbReference type="ARBA" id="ARBA00008725"/>
    </source>
</evidence>
<feature type="binding site" evidence="8">
    <location>
        <position position="56"/>
    </location>
    <ligand>
        <name>phosphate</name>
        <dbReference type="ChEBI" id="CHEBI:43474"/>
    </ligand>
</feature>
<evidence type="ECO:0000256" key="4">
    <source>
        <dbReference type="ARBA" id="ARBA00021889"/>
    </source>
</evidence>
<evidence type="ECO:0000256" key="1">
    <source>
        <dbReference type="ARBA" id="ARBA00002841"/>
    </source>
</evidence>
<dbReference type="Proteomes" id="UP000501991">
    <property type="component" value="Chromosome"/>
</dbReference>
<keyword evidence="6 7" id="KW-0592">Phosphate transport</keyword>
<reference evidence="11 12" key="1">
    <citation type="submission" date="2020-02" db="EMBL/GenBank/DDBJ databases">
        <title>Nitrogenibacter mangrovi gen. nov., sp. nov. isolated from mangrove sediment, a denitrifying betaproteobacterium.</title>
        <authorList>
            <person name="Liao H."/>
            <person name="Tian Y."/>
        </authorList>
    </citation>
    <scope>NUCLEOTIDE SEQUENCE [LARGE SCALE GENOMIC DNA]</scope>
    <source>
        <strain evidence="11 12">M9-3-2</strain>
    </source>
</reference>
<dbReference type="GO" id="GO:0042301">
    <property type="term" value="F:phosphate ion binding"/>
    <property type="evidence" value="ECO:0007669"/>
    <property type="project" value="InterPro"/>
</dbReference>
<dbReference type="Pfam" id="PF12849">
    <property type="entry name" value="PBP_like_2"/>
    <property type="match status" value="1"/>
</dbReference>
<dbReference type="CDD" id="cd13565">
    <property type="entry name" value="PBP2_PstS"/>
    <property type="match status" value="1"/>
</dbReference>
<evidence type="ECO:0000259" key="10">
    <source>
        <dbReference type="Pfam" id="PF12849"/>
    </source>
</evidence>
<dbReference type="PANTHER" id="PTHR42996">
    <property type="entry name" value="PHOSPHATE-BINDING PROTEIN PSTS"/>
    <property type="match status" value="1"/>
</dbReference>
<dbReference type="NCBIfam" id="TIGR00975">
    <property type="entry name" value="3a0107s03"/>
    <property type="match status" value="1"/>
</dbReference>
<dbReference type="InterPro" id="IPR005673">
    <property type="entry name" value="ABC_phos-bd_PstS"/>
</dbReference>
<dbReference type="InterPro" id="IPR024370">
    <property type="entry name" value="PBP_domain"/>
</dbReference>
<comment type="subunit">
    <text evidence="3 7">The complex is composed of two ATP-binding proteins (PstB), two transmembrane proteins (PstC and PstA) and a solute-binding protein (PstS).</text>
</comment>
<feature type="signal peptide" evidence="9">
    <location>
        <begin position="1"/>
        <end position="17"/>
    </location>
</feature>
<proteinExistence type="inferred from homology"/>
<feature type="chain" id="PRO_5025330929" description="Phosphate-binding protein PstS" evidence="9">
    <location>
        <begin position="18"/>
        <end position="347"/>
    </location>
</feature>
<dbReference type="PIRSF" id="PIRSF002756">
    <property type="entry name" value="PstS"/>
    <property type="match status" value="1"/>
</dbReference>
<dbReference type="Gene3D" id="3.40.190.10">
    <property type="entry name" value="Periplasmic binding protein-like II"/>
    <property type="match status" value="2"/>
</dbReference>
<dbReference type="GO" id="GO:0035435">
    <property type="term" value="P:phosphate ion transmembrane transport"/>
    <property type="evidence" value="ECO:0007669"/>
    <property type="project" value="InterPro"/>
</dbReference>
<gene>
    <name evidence="11" type="primary">pstS</name>
    <name evidence="11" type="ORF">G3580_09475</name>
</gene>
<dbReference type="GO" id="GO:0043190">
    <property type="term" value="C:ATP-binding cassette (ABC) transporter complex"/>
    <property type="evidence" value="ECO:0007669"/>
    <property type="project" value="InterPro"/>
</dbReference>
<dbReference type="PANTHER" id="PTHR42996:SF1">
    <property type="entry name" value="PHOSPHATE-BINDING PROTEIN PSTS"/>
    <property type="match status" value="1"/>
</dbReference>
<evidence type="ECO:0000256" key="9">
    <source>
        <dbReference type="SAM" id="SignalP"/>
    </source>
</evidence>
<evidence type="ECO:0000256" key="3">
    <source>
        <dbReference type="ARBA" id="ARBA00011529"/>
    </source>
</evidence>
<name>A0A6C1BAR1_9RHOO</name>
<protein>
    <recommendedName>
        <fullName evidence="4 7">Phosphate-binding protein PstS</fullName>
    </recommendedName>
</protein>
<evidence type="ECO:0000256" key="7">
    <source>
        <dbReference type="PIRNR" id="PIRNR002756"/>
    </source>
</evidence>
<dbReference type="InterPro" id="IPR050962">
    <property type="entry name" value="Phosphate-bind_PstS"/>
</dbReference>
<dbReference type="KEGG" id="azq:G3580_09475"/>
<accession>A0A6C1BAR1</accession>
<feature type="binding site" evidence="8">
    <location>
        <position position="74"/>
    </location>
    <ligand>
        <name>phosphate</name>
        <dbReference type="ChEBI" id="CHEBI:43474"/>
    </ligand>
</feature>
<evidence type="ECO:0000256" key="8">
    <source>
        <dbReference type="PIRSR" id="PIRSR002756-1"/>
    </source>
</evidence>
<comment type="similarity">
    <text evidence="2 7">Belongs to the PstS family.</text>
</comment>
<feature type="binding site" evidence="8">
    <location>
        <begin position="27"/>
        <end position="29"/>
    </location>
    <ligand>
        <name>phosphate</name>
        <dbReference type="ChEBI" id="CHEBI:43474"/>
    </ligand>
</feature>